<feature type="compositionally biased region" description="Basic and acidic residues" evidence="1">
    <location>
        <begin position="163"/>
        <end position="174"/>
    </location>
</feature>
<evidence type="ECO:0000259" key="2">
    <source>
        <dbReference type="SMART" id="SM00496"/>
    </source>
</evidence>
<feature type="domain" description="Nuclease associated modular" evidence="2">
    <location>
        <begin position="116"/>
        <end position="132"/>
    </location>
</feature>
<feature type="compositionally biased region" description="Polar residues" evidence="1">
    <location>
        <begin position="182"/>
        <end position="193"/>
    </location>
</feature>
<name>A0A0F6WBS5_9CAUD</name>
<dbReference type="Pfam" id="PF07460">
    <property type="entry name" value="NUMOD3"/>
    <property type="match status" value="2"/>
</dbReference>
<accession>A0A0F6WBS5</accession>
<dbReference type="GO" id="GO:0003677">
    <property type="term" value="F:DNA binding"/>
    <property type="evidence" value="ECO:0007669"/>
    <property type="project" value="InterPro"/>
</dbReference>
<dbReference type="InterPro" id="IPR003611">
    <property type="entry name" value="NUMOD3"/>
</dbReference>
<protein>
    <submittedName>
        <fullName evidence="3">Putative GIY-YIG family Seg-like homing endonuclease</fullName>
    </submittedName>
</protein>
<dbReference type="SUPFAM" id="SSF64496">
    <property type="entry name" value="DNA-binding domain of intron-encoded endonucleases"/>
    <property type="match status" value="1"/>
</dbReference>
<keyword evidence="3" id="KW-0255">Endonuclease</keyword>
<feature type="domain" description="Nuclease associated modular" evidence="2">
    <location>
        <begin position="191"/>
        <end position="207"/>
    </location>
</feature>
<reference evidence="3 4" key="1">
    <citation type="submission" date="2015-04" db="EMBL/GenBank/DDBJ databases">
        <authorList>
            <person name="Schouten J.T."/>
            <person name="Crockett J.T."/>
            <person name="Hodson T.S."/>
            <person name="Hyde J.R."/>
            <person name="Smith T.A."/>
            <person name="Merrill B.D."/>
            <person name="Crook M.B."/>
            <person name="Griffitts J.S."/>
            <person name="Burnett S.H."/>
            <person name="Grose J.H."/>
            <person name="Breakwell D.P."/>
        </authorList>
    </citation>
    <scope>NUCLEOTIDE SEQUENCE [LARGE SCALE GENOMIC DNA]</scope>
</reference>
<sequence>MHHFTYRTTLEGSARFYVGRHSTDNLDDGYFGSGKWVRSIKDKSKLKREILEFATDIDELKLKEAALIASVIHDDYCMNFNDRPVGFGSGDFNPNRREDRKQILSERMTGENNPMYGKTHAPEVLQKFSEIMTGDNNPAKRPEVREKISQNVSKARQGITYSDEGRKKLSESRKQQFLAGKQNPNFTNKGRTFSHSEETKEKMRGTRGKWYNNGIEAGIYKEDDIPDGWVPGRLKFKTRWE</sequence>
<dbReference type="SMART" id="SM00496">
    <property type="entry name" value="IENR2"/>
    <property type="match status" value="3"/>
</dbReference>
<organism evidence="3 4">
    <name type="scientific">Sinorhizobium phage phiM7</name>
    <dbReference type="NCBI Taxonomy" id="1647403"/>
    <lineage>
        <taxon>Viruses</taxon>
        <taxon>Duplodnaviria</taxon>
        <taxon>Heunggongvirae</taxon>
        <taxon>Uroviricota</taxon>
        <taxon>Caudoviricetes</taxon>
        <taxon>Emdodecavirus</taxon>
        <taxon>Emdodecavirus M7</taxon>
    </lineage>
</organism>
<keyword evidence="3" id="KW-0540">Nuclease</keyword>
<gene>
    <name evidence="3" type="ORF">PHIM7_194</name>
</gene>
<evidence type="ECO:0000256" key="1">
    <source>
        <dbReference type="SAM" id="MobiDB-lite"/>
    </source>
</evidence>
<evidence type="ECO:0000313" key="3">
    <source>
        <dbReference type="EMBL" id="AKF12739.1"/>
    </source>
</evidence>
<proteinExistence type="predicted"/>
<dbReference type="EMBL" id="KR052480">
    <property type="protein sequence ID" value="AKF12739.1"/>
    <property type="molecule type" value="Genomic_DNA"/>
</dbReference>
<keyword evidence="3" id="KW-0378">Hydrolase</keyword>
<evidence type="ECO:0000313" key="4">
    <source>
        <dbReference type="Proteomes" id="UP000221947"/>
    </source>
</evidence>
<dbReference type="GO" id="GO:0004519">
    <property type="term" value="F:endonuclease activity"/>
    <property type="evidence" value="ECO:0007669"/>
    <property type="project" value="UniProtKB-KW"/>
</dbReference>
<feature type="compositionally biased region" description="Basic and acidic residues" evidence="1">
    <location>
        <begin position="194"/>
        <end position="204"/>
    </location>
</feature>
<dbReference type="Proteomes" id="UP000221947">
    <property type="component" value="Segment"/>
</dbReference>
<keyword evidence="4" id="KW-1185">Reference proteome</keyword>
<feature type="region of interest" description="Disordered" evidence="1">
    <location>
        <begin position="150"/>
        <end position="205"/>
    </location>
</feature>
<feature type="domain" description="Nuclease associated modular" evidence="2">
    <location>
        <begin position="157"/>
        <end position="173"/>
    </location>
</feature>